<evidence type="ECO:0000256" key="3">
    <source>
        <dbReference type="ARBA" id="ARBA00022989"/>
    </source>
</evidence>
<feature type="compositionally biased region" description="Basic and acidic residues" evidence="5">
    <location>
        <begin position="334"/>
        <end position="343"/>
    </location>
</feature>
<dbReference type="InterPro" id="IPR035952">
    <property type="entry name" value="Rhomboid-like_sf"/>
</dbReference>
<dbReference type="AlphaFoldDB" id="A0A7I8VJ29"/>
<comment type="caution">
    <text evidence="7">The sequence shown here is derived from an EMBL/GenBank/DDBJ whole genome shotgun (WGS) entry which is preliminary data.</text>
</comment>
<feature type="transmembrane region" description="Helical" evidence="6">
    <location>
        <begin position="130"/>
        <end position="150"/>
    </location>
</feature>
<dbReference type="SUPFAM" id="SSF144091">
    <property type="entry name" value="Rhomboid-like"/>
    <property type="match status" value="1"/>
</dbReference>
<dbReference type="Proteomes" id="UP000549394">
    <property type="component" value="Unassembled WGS sequence"/>
</dbReference>
<evidence type="ECO:0000256" key="2">
    <source>
        <dbReference type="ARBA" id="ARBA00022692"/>
    </source>
</evidence>
<dbReference type="Pfam" id="PF08551">
    <property type="entry name" value="DUF1751"/>
    <property type="match status" value="1"/>
</dbReference>
<comment type="subcellular location">
    <subcellularLocation>
        <location evidence="1">Membrane</location>
        <topology evidence="1">Multi-pass membrane protein</topology>
    </subcellularLocation>
</comment>
<dbReference type="GO" id="GO:0005794">
    <property type="term" value="C:Golgi apparatus"/>
    <property type="evidence" value="ECO:0007669"/>
    <property type="project" value="TreeGrafter"/>
</dbReference>
<organism evidence="7 8">
    <name type="scientific">Dimorphilus gyrociliatus</name>
    <dbReference type="NCBI Taxonomy" id="2664684"/>
    <lineage>
        <taxon>Eukaryota</taxon>
        <taxon>Metazoa</taxon>
        <taxon>Spiralia</taxon>
        <taxon>Lophotrochozoa</taxon>
        <taxon>Annelida</taxon>
        <taxon>Polychaeta</taxon>
        <taxon>Polychaeta incertae sedis</taxon>
        <taxon>Dinophilidae</taxon>
        <taxon>Dimorphilus</taxon>
    </lineage>
</organism>
<sequence length="343" mass="38253">MAPSASYVKEQFYLVVGQSSVVVKFICVAVTIGYSLSFSESAVNVLSVTAGRIIPPNFWIWTFLTHSLIERHIWNLIVDIAVIFLCGKLLEPLWGALEMLIFYNVVTIGVAINTTFFYMFIYLITKNETYLFGTHIHGMAGYLAGFAVASKQVMPDHVLVNSPFGKLRNKHVPMLLFYTFIPIRLLGGVDGPFPIMFGFGIIVSWIYLRFYQKHSNGNRGDYAESFSFASFFPTALQPVVSVISNSVFNVFVKLRICKKPQRKYDVSNPTTITVTLPGNDPDAERRRQVALKALNERLNKSEQPSDAPSWPAMDDEGTEESGSVPNDSSPTSKVEGKENTSSS</sequence>
<dbReference type="GO" id="GO:0016020">
    <property type="term" value="C:membrane"/>
    <property type="evidence" value="ECO:0007669"/>
    <property type="project" value="UniProtKB-SubCell"/>
</dbReference>
<reference evidence="7 8" key="1">
    <citation type="submission" date="2020-08" db="EMBL/GenBank/DDBJ databases">
        <authorList>
            <person name="Hejnol A."/>
        </authorList>
    </citation>
    <scope>NUCLEOTIDE SEQUENCE [LARGE SCALE GENOMIC DNA]</scope>
</reference>
<dbReference type="EMBL" id="CAJFCJ010000006">
    <property type="protein sequence ID" value="CAD5115717.1"/>
    <property type="molecule type" value="Genomic_DNA"/>
</dbReference>
<dbReference type="PANTHER" id="PTHR13377">
    <property type="entry name" value="PLACENTAL PROTEIN 6"/>
    <property type="match status" value="1"/>
</dbReference>
<feature type="compositionally biased region" description="Polar residues" evidence="5">
    <location>
        <begin position="320"/>
        <end position="332"/>
    </location>
</feature>
<feature type="transmembrane region" description="Helical" evidence="6">
    <location>
        <begin position="102"/>
        <end position="124"/>
    </location>
</feature>
<dbReference type="PANTHER" id="PTHR13377:SF3">
    <property type="entry name" value="TRANSMEMBRANE PROTEIN 115"/>
    <property type="match status" value="1"/>
</dbReference>
<evidence type="ECO:0000256" key="6">
    <source>
        <dbReference type="SAM" id="Phobius"/>
    </source>
</evidence>
<keyword evidence="3 6" id="KW-1133">Transmembrane helix</keyword>
<protein>
    <submittedName>
        <fullName evidence="7">DgyrCDS4660</fullName>
    </submittedName>
</protein>
<keyword evidence="8" id="KW-1185">Reference proteome</keyword>
<feature type="transmembrane region" description="Helical" evidence="6">
    <location>
        <begin position="193"/>
        <end position="211"/>
    </location>
</feature>
<dbReference type="InterPro" id="IPR013861">
    <property type="entry name" value="TMEM115/Pdh1/Rbl19"/>
</dbReference>
<evidence type="ECO:0000313" key="8">
    <source>
        <dbReference type="Proteomes" id="UP000549394"/>
    </source>
</evidence>
<dbReference type="Gene3D" id="1.20.1540.10">
    <property type="entry name" value="Rhomboid-like"/>
    <property type="match status" value="1"/>
</dbReference>
<gene>
    <name evidence="7" type="ORF">DGYR_LOCUS4428</name>
</gene>
<accession>A0A7I8VJ29</accession>
<evidence type="ECO:0000313" key="7">
    <source>
        <dbReference type="EMBL" id="CAD5115717.1"/>
    </source>
</evidence>
<feature type="region of interest" description="Disordered" evidence="5">
    <location>
        <begin position="294"/>
        <end position="343"/>
    </location>
</feature>
<proteinExistence type="predicted"/>
<dbReference type="FunFam" id="1.20.1540.10:FF:000004">
    <property type="entry name" value="Transmembrane protein 115"/>
    <property type="match status" value="1"/>
</dbReference>
<name>A0A7I8VJ29_9ANNE</name>
<evidence type="ECO:0000256" key="1">
    <source>
        <dbReference type="ARBA" id="ARBA00004141"/>
    </source>
</evidence>
<evidence type="ECO:0000256" key="4">
    <source>
        <dbReference type="ARBA" id="ARBA00023136"/>
    </source>
</evidence>
<keyword evidence="2 6" id="KW-0812">Transmembrane</keyword>
<dbReference type="OrthoDB" id="73612at2759"/>
<keyword evidence="4 6" id="KW-0472">Membrane</keyword>
<evidence type="ECO:0000256" key="5">
    <source>
        <dbReference type="SAM" id="MobiDB-lite"/>
    </source>
</evidence>
<feature type="transmembrane region" description="Helical" evidence="6">
    <location>
        <begin position="12"/>
        <end position="36"/>
    </location>
</feature>
<dbReference type="SMART" id="SM01160">
    <property type="entry name" value="DUF1751"/>
    <property type="match status" value="1"/>
</dbReference>
<dbReference type="GO" id="GO:0006890">
    <property type="term" value="P:retrograde vesicle-mediated transport, Golgi to endoplasmic reticulum"/>
    <property type="evidence" value="ECO:0007669"/>
    <property type="project" value="InterPro"/>
</dbReference>